<evidence type="ECO:0000259" key="8">
    <source>
        <dbReference type="Pfam" id="PF02016"/>
    </source>
</evidence>
<keyword evidence="2 10" id="KW-0121">Carboxypeptidase</keyword>
<keyword evidence="3" id="KW-0645">Protease</keyword>
<evidence type="ECO:0000256" key="4">
    <source>
        <dbReference type="ARBA" id="ARBA00022801"/>
    </source>
</evidence>
<sequence length="348" mass="37652" precursor="true">MNLSHAGLLAVIAMSALPAAAAPPTKPAALRPGDTIMFVAPAGELVEPRMLRAAERLRERGYKVRVPDDLFRQRGYLAGTDQQRAAELMQALTDPEVDAVFPGTGGYGTMRILNLLDWEKIRAHPKIVIGFSDITALHLALAAKCNWVSFHSPNPQWGLGTKEGWNKFSEDCFWHMLEGGSPQQTSPPYEYAQPESLGPRECLSPGTAEGRLIGGNLTVLAALVGTPYEPVTRGRVLFLEDINEAPYRVDRMLCQLKLAGLLDRPAAVLLGQFKDCDAKDDDSSLSLPQVFQDYFADAPYPVVANFPAGHVALNATLPVGGRFSIDGDSGQVTLLGRPTEEGPASHKP</sequence>
<dbReference type="InterPro" id="IPR003507">
    <property type="entry name" value="S66_fam"/>
</dbReference>
<dbReference type="SUPFAM" id="SSF52317">
    <property type="entry name" value="Class I glutamine amidotransferase-like"/>
    <property type="match status" value="1"/>
</dbReference>
<dbReference type="Proteomes" id="UP000317429">
    <property type="component" value="Chromosome"/>
</dbReference>
<dbReference type="GO" id="GO:0004180">
    <property type="term" value="F:carboxypeptidase activity"/>
    <property type="evidence" value="ECO:0007669"/>
    <property type="project" value="UniProtKB-KW"/>
</dbReference>
<evidence type="ECO:0000256" key="3">
    <source>
        <dbReference type="ARBA" id="ARBA00022670"/>
    </source>
</evidence>
<dbReference type="InterPro" id="IPR040449">
    <property type="entry name" value="Peptidase_S66_N"/>
</dbReference>
<reference evidence="10 11" key="1">
    <citation type="submission" date="2019-02" db="EMBL/GenBank/DDBJ databases">
        <title>Deep-cultivation of Planctomycetes and their phenomic and genomic characterization uncovers novel biology.</title>
        <authorList>
            <person name="Wiegand S."/>
            <person name="Jogler M."/>
            <person name="Boedeker C."/>
            <person name="Pinto D."/>
            <person name="Vollmers J."/>
            <person name="Rivas-Marin E."/>
            <person name="Kohn T."/>
            <person name="Peeters S.H."/>
            <person name="Heuer A."/>
            <person name="Rast P."/>
            <person name="Oberbeckmann S."/>
            <person name="Bunk B."/>
            <person name="Jeske O."/>
            <person name="Meyerdierks A."/>
            <person name="Storesund J.E."/>
            <person name="Kallscheuer N."/>
            <person name="Luecker S."/>
            <person name="Lage O.M."/>
            <person name="Pohl T."/>
            <person name="Merkel B.J."/>
            <person name="Hornburger P."/>
            <person name="Mueller R.-W."/>
            <person name="Bruemmer F."/>
            <person name="Labrenz M."/>
            <person name="Spormann A.M."/>
            <person name="Op den Camp H."/>
            <person name="Overmann J."/>
            <person name="Amann R."/>
            <person name="Jetten M.S.M."/>
            <person name="Mascher T."/>
            <person name="Medema M.H."/>
            <person name="Devos D.P."/>
            <person name="Kaster A.-K."/>
            <person name="Ovreas L."/>
            <person name="Rohde M."/>
            <person name="Galperin M.Y."/>
            <person name="Jogler C."/>
        </authorList>
    </citation>
    <scope>NUCLEOTIDE SEQUENCE [LARGE SCALE GENOMIC DNA]</scope>
    <source>
        <strain evidence="10 11">Pla175</strain>
    </source>
</reference>
<feature type="signal peptide" evidence="7">
    <location>
        <begin position="1"/>
        <end position="21"/>
    </location>
</feature>
<evidence type="ECO:0000256" key="2">
    <source>
        <dbReference type="ARBA" id="ARBA00022645"/>
    </source>
</evidence>
<comment type="similarity">
    <text evidence="1">Belongs to the peptidase S66 family.</text>
</comment>
<evidence type="ECO:0000313" key="11">
    <source>
        <dbReference type="Proteomes" id="UP000317429"/>
    </source>
</evidence>
<gene>
    <name evidence="10" type="primary">ykfA_1</name>
    <name evidence="10" type="ORF">Pla175_18690</name>
</gene>
<dbReference type="GO" id="GO:0006508">
    <property type="term" value="P:proteolysis"/>
    <property type="evidence" value="ECO:0007669"/>
    <property type="project" value="UniProtKB-KW"/>
</dbReference>
<evidence type="ECO:0000313" key="10">
    <source>
        <dbReference type="EMBL" id="QDU88491.1"/>
    </source>
</evidence>
<dbReference type="CDD" id="cd07025">
    <property type="entry name" value="Peptidase_S66"/>
    <property type="match status" value="1"/>
</dbReference>
<evidence type="ECO:0000256" key="5">
    <source>
        <dbReference type="ARBA" id="ARBA00022825"/>
    </source>
</evidence>
<dbReference type="EC" id="3.4.16.-" evidence="10"/>
<dbReference type="Pfam" id="PF17676">
    <property type="entry name" value="Peptidase_S66C"/>
    <property type="match status" value="1"/>
</dbReference>
<dbReference type="InterPro" id="IPR029062">
    <property type="entry name" value="Class_I_gatase-like"/>
</dbReference>
<feature type="active site" description="Charge relay system" evidence="6">
    <location>
        <position position="240"/>
    </location>
</feature>
<feature type="chain" id="PRO_5021742682" evidence="7">
    <location>
        <begin position="22"/>
        <end position="348"/>
    </location>
</feature>
<dbReference type="InterPro" id="IPR027478">
    <property type="entry name" value="LdcA_N"/>
</dbReference>
<dbReference type="KEGG" id="pnd:Pla175_18690"/>
<accession>A0A518DAI0</accession>
<evidence type="ECO:0000259" key="9">
    <source>
        <dbReference type="Pfam" id="PF17676"/>
    </source>
</evidence>
<protein>
    <submittedName>
        <fullName evidence="10">Putative murein peptide carboxypeptidase</fullName>
        <ecNumber evidence="10">3.4.16.-</ecNumber>
    </submittedName>
</protein>
<evidence type="ECO:0000256" key="1">
    <source>
        <dbReference type="ARBA" id="ARBA00010233"/>
    </source>
</evidence>
<dbReference type="Pfam" id="PF02016">
    <property type="entry name" value="Peptidase_S66"/>
    <property type="match status" value="1"/>
</dbReference>
<keyword evidence="7" id="KW-0732">Signal</keyword>
<keyword evidence="4 10" id="KW-0378">Hydrolase</keyword>
<feature type="domain" description="LD-carboxypeptidase C-terminal" evidence="9">
    <location>
        <begin position="209"/>
        <end position="324"/>
    </location>
</feature>
<dbReference type="PANTHER" id="PTHR30237">
    <property type="entry name" value="MURAMOYLTETRAPEPTIDE CARBOXYPEPTIDASE"/>
    <property type="match status" value="1"/>
</dbReference>
<feature type="domain" description="LD-carboxypeptidase N-terminal" evidence="8">
    <location>
        <begin position="36"/>
        <end position="151"/>
    </location>
</feature>
<keyword evidence="11" id="KW-1185">Reference proteome</keyword>
<dbReference type="SUPFAM" id="SSF141986">
    <property type="entry name" value="LD-carboxypeptidase A C-terminal domain-like"/>
    <property type="match status" value="1"/>
</dbReference>
<evidence type="ECO:0000256" key="6">
    <source>
        <dbReference type="PIRSR" id="PIRSR028757-1"/>
    </source>
</evidence>
<dbReference type="OrthoDB" id="9807329at2"/>
<organism evidence="10 11">
    <name type="scientific">Pirellulimonas nuda</name>
    <dbReference type="NCBI Taxonomy" id="2528009"/>
    <lineage>
        <taxon>Bacteria</taxon>
        <taxon>Pseudomonadati</taxon>
        <taxon>Planctomycetota</taxon>
        <taxon>Planctomycetia</taxon>
        <taxon>Pirellulales</taxon>
        <taxon>Lacipirellulaceae</taxon>
        <taxon>Pirellulimonas</taxon>
    </lineage>
</organism>
<dbReference type="PANTHER" id="PTHR30237:SF2">
    <property type="entry name" value="MUREIN TETRAPEPTIDE CARBOXYPEPTIDASE"/>
    <property type="match status" value="1"/>
</dbReference>
<dbReference type="Gene3D" id="3.40.50.10740">
    <property type="entry name" value="Class I glutamine amidotransferase-like"/>
    <property type="match status" value="1"/>
</dbReference>
<evidence type="ECO:0000256" key="7">
    <source>
        <dbReference type="SAM" id="SignalP"/>
    </source>
</evidence>
<dbReference type="InterPro" id="IPR040921">
    <property type="entry name" value="Peptidase_S66C"/>
</dbReference>
<name>A0A518DAI0_9BACT</name>
<feature type="active site" description="Charge relay system" evidence="6">
    <location>
        <position position="310"/>
    </location>
</feature>
<keyword evidence="5" id="KW-0720">Serine protease</keyword>
<dbReference type="InterPro" id="IPR027461">
    <property type="entry name" value="Carboxypeptidase_A_C_sf"/>
</dbReference>
<dbReference type="Gene3D" id="3.50.30.60">
    <property type="entry name" value="LD-carboxypeptidase A C-terminal domain-like"/>
    <property type="match status" value="1"/>
</dbReference>
<dbReference type="PIRSF" id="PIRSF028757">
    <property type="entry name" value="LD-carboxypeptidase"/>
    <property type="match status" value="1"/>
</dbReference>
<dbReference type="EMBL" id="CP036291">
    <property type="protein sequence ID" value="QDU88491.1"/>
    <property type="molecule type" value="Genomic_DNA"/>
</dbReference>
<dbReference type="AlphaFoldDB" id="A0A518DAI0"/>
<dbReference type="GO" id="GO:0008236">
    <property type="term" value="F:serine-type peptidase activity"/>
    <property type="evidence" value="ECO:0007669"/>
    <property type="project" value="UniProtKB-KW"/>
</dbReference>
<feature type="active site" description="Nucleophile" evidence="6">
    <location>
        <position position="132"/>
    </location>
</feature>
<proteinExistence type="inferred from homology"/>